<comment type="caution">
    <text evidence="1">The sequence shown here is derived from an EMBL/GenBank/DDBJ whole genome shotgun (WGS) entry which is preliminary data.</text>
</comment>
<accession>A0A392RX24</accession>
<dbReference type="PANTHER" id="PTHR48462">
    <property type="entry name" value="PROTEIN, PUTATIVE-RELATED"/>
    <property type="match status" value="1"/>
</dbReference>
<evidence type="ECO:0000313" key="2">
    <source>
        <dbReference type="Proteomes" id="UP000265520"/>
    </source>
</evidence>
<dbReference type="PANTHER" id="PTHR48462:SF1">
    <property type="entry name" value="PROTEIN, PUTATIVE-RELATED"/>
    <property type="match status" value="1"/>
</dbReference>
<dbReference type="Proteomes" id="UP000265520">
    <property type="component" value="Unassembled WGS sequence"/>
</dbReference>
<keyword evidence="2" id="KW-1185">Reference proteome</keyword>
<name>A0A392RX24_9FABA</name>
<evidence type="ECO:0000313" key="1">
    <source>
        <dbReference type="EMBL" id="MCI40614.1"/>
    </source>
</evidence>
<reference evidence="1 2" key="1">
    <citation type="journal article" date="2018" name="Front. Plant Sci.">
        <title>Red Clover (Trifolium pratense) and Zigzag Clover (T. medium) - A Picture of Genomic Similarities and Differences.</title>
        <authorList>
            <person name="Dluhosova J."/>
            <person name="Istvanek J."/>
            <person name="Nedelnik J."/>
            <person name="Repkova J."/>
        </authorList>
    </citation>
    <scope>NUCLEOTIDE SEQUENCE [LARGE SCALE GENOMIC DNA]</scope>
    <source>
        <strain evidence="2">cv. 10/8</strain>
        <tissue evidence="1">Leaf</tissue>
    </source>
</reference>
<organism evidence="1 2">
    <name type="scientific">Trifolium medium</name>
    <dbReference type="NCBI Taxonomy" id="97028"/>
    <lineage>
        <taxon>Eukaryota</taxon>
        <taxon>Viridiplantae</taxon>
        <taxon>Streptophyta</taxon>
        <taxon>Embryophyta</taxon>
        <taxon>Tracheophyta</taxon>
        <taxon>Spermatophyta</taxon>
        <taxon>Magnoliopsida</taxon>
        <taxon>eudicotyledons</taxon>
        <taxon>Gunneridae</taxon>
        <taxon>Pentapetalae</taxon>
        <taxon>rosids</taxon>
        <taxon>fabids</taxon>
        <taxon>Fabales</taxon>
        <taxon>Fabaceae</taxon>
        <taxon>Papilionoideae</taxon>
        <taxon>50 kb inversion clade</taxon>
        <taxon>NPAAA clade</taxon>
        <taxon>Hologalegina</taxon>
        <taxon>IRL clade</taxon>
        <taxon>Trifolieae</taxon>
        <taxon>Trifolium</taxon>
    </lineage>
</organism>
<proteinExistence type="predicted"/>
<dbReference type="AlphaFoldDB" id="A0A392RX24"/>
<sequence>MSPVEYRTILRYRLMIPIFSKDEICPVCRKACLDTFGEHEVHCRELPGFKYRH</sequence>
<protein>
    <submittedName>
        <fullName evidence="1">Auxilin-like protein</fullName>
    </submittedName>
</protein>
<feature type="non-terminal residue" evidence="1">
    <location>
        <position position="53"/>
    </location>
</feature>
<dbReference type="EMBL" id="LXQA010281801">
    <property type="protein sequence ID" value="MCI40614.1"/>
    <property type="molecule type" value="Genomic_DNA"/>
</dbReference>